<evidence type="ECO:0000256" key="1">
    <source>
        <dbReference type="SAM" id="Phobius"/>
    </source>
</evidence>
<evidence type="ECO:0000313" key="3">
    <source>
        <dbReference type="Proteomes" id="UP000176409"/>
    </source>
</evidence>
<keyword evidence="1" id="KW-0472">Membrane</keyword>
<evidence type="ECO:0000313" key="2">
    <source>
        <dbReference type="EMBL" id="OGG29104.1"/>
    </source>
</evidence>
<feature type="transmembrane region" description="Helical" evidence="1">
    <location>
        <begin position="68"/>
        <end position="87"/>
    </location>
</feature>
<dbReference type="Proteomes" id="UP000176409">
    <property type="component" value="Unassembled WGS sequence"/>
</dbReference>
<feature type="transmembrane region" description="Helical" evidence="1">
    <location>
        <begin position="93"/>
        <end position="111"/>
    </location>
</feature>
<proteinExistence type="predicted"/>
<comment type="caution">
    <text evidence="2">The sequence shown here is derived from an EMBL/GenBank/DDBJ whole genome shotgun (WGS) entry which is preliminary data.</text>
</comment>
<organism evidence="2 3">
    <name type="scientific">Candidatus Gottesmanbacteria bacterium RIFCSPLOWO2_01_FULL_49_10</name>
    <dbReference type="NCBI Taxonomy" id="1798396"/>
    <lineage>
        <taxon>Bacteria</taxon>
        <taxon>Candidatus Gottesmaniibacteriota</taxon>
    </lineage>
</organism>
<keyword evidence="1" id="KW-1133">Transmembrane helix</keyword>
<reference evidence="2 3" key="1">
    <citation type="journal article" date="2016" name="Nat. Commun.">
        <title>Thousands of microbial genomes shed light on interconnected biogeochemical processes in an aquifer system.</title>
        <authorList>
            <person name="Anantharaman K."/>
            <person name="Brown C.T."/>
            <person name="Hug L.A."/>
            <person name="Sharon I."/>
            <person name="Castelle C.J."/>
            <person name="Probst A.J."/>
            <person name="Thomas B.C."/>
            <person name="Singh A."/>
            <person name="Wilkins M.J."/>
            <person name="Karaoz U."/>
            <person name="Brodie E.L."/>
            <person name="Williams K.H."/>
            <person name="Hubbard S.S."/>
            <person name="Banfield J.F."/>
        </authorList>
    </citation>
    <scope>NUCLEOTIDE SEQUENCE [LARGE SCALE GENOMIC DNA]</scope>
</reference>
<sequence>MNLLKVKLTSIQEWTGVKFLAIAGVLFVLFKLLSVVPYLNVFFMNPIVQVIVPYVIIINIFKPQISYSLWASLALIVTAILAVLIGKNSVADLIGVAVYVLLWMSLAQLLVQKWRTRQSNRPLS</sequence>
<dbReference type="EMBL" id="MFJZ01000058">
    <property type="protein sequence ID" value="OGG29104.1"/>
    <property type="molecule type" value="Genomic_DNA"/>
</dbReference>
<protein>
    <submittedName>
        <fullName evidence="2">Uncharacterized protein</fullName>
    </submittedName>
</protein>
<feature type="transmembrane region" description="Helical" evidence="1">
    <location>
        <begin position="16"/>
        <end position="36"/>
    </location>
</feature>
<dbReference type="AlphaFoldDB" id="A0A1F6AWP0"/>
<name>A0A1F6AWP0_9BACT</name>
<dbReference type="STRING" id="1798396.A2973_00695"/>
<keyword evidence="1" id="KW-0812">Transmembrane</keyword>
<accession>A0A1F6AWP0</accession>
<gene>
    <name evidence="2" type="ORF">A2973_00695</name>
</gene>